<evidence type="ECO:0000313" key="11">
    <source>
        <dbReference type="Proteomes" id="UP001320420"/>
    </source>
</evidence>
<dbReference type="InterPro" id="IPR044851">
    <property type="entry name" value="Wax_synthase"/>
</dbReference>
<dbReference type="Pfam" id="PF13813">
    <property type="entry name" value="MBOAT_2"/>
    <property type="match status" value="1"/>
</dbReference>
<name>A0AAN9U7S6_9PEZI</name>
<dbReference type="InterPro" id="IPR032805">
    <property type="entry name" value="Wax_synthase_dom"/>
</dbReference>
<protein>
    <recommendedName>
        <fullName evidence="9">Wax synthase domain-containing protein</fullName>
    </recommendedName>
</protein>
<feature type="transmembrane region" description="Helical" evidence="8">
    <location>
        <begin position="276"/>
        <end position="300"/>
    </location>
</feature>
<dbReference type="GO" id="GO:0016020">
    <property type="term" value="C:membrane"/>
    <property type="evidence" value="ECO:0007669"/>
    <property type="project" value="UniProtKB-SubCell"/>
</dbReference>
<evidence type="ECO:0000256" key="5">
    <source>
        <dbReference type="ARBA" id="ARBA00022989"/>
    </source>
</evidence>
<keyword evidence="11" id="KW-1185">Reference proteome</keyword>
<dbReference type="GO" id="GO:0008374">
    <property type="term" value="F:O-acyltransferase activity"/>
    <property type="evidence" value="ECO:0007669"/>
    <property type="project" value="InterPro"/>
</dbReference>
<evidence type="ECO:0000256" key="3">
    <source>
        <dbReference type="ARBA" id="ARBA00022679"/>
    </source>
</evidence>
<keyword evidence="6 8" id="KW-0472">Membrane</keyword>
<sequence length="530" mass="59587">MDASRFCLIAAWGTIWNFTLLVWTKPQWDAKRVDMRRKQRGNGTPYRNGAFNSREITRRDEPQGDSDAGLETHSRTSRGSFAQRGRITAHDGQQNGHTSAQRREQKVNGVLSGLREGNLASKQLSNTSDTSVEMQPGEVPAFAADTYTEQEFEYYWQSYPEDGPFLARLDWAFDIVSTFRMTAEGVQLPLESLPNRSREGYTRTLSRRVFFFERFFFDIVPSYIVLDLCAVLMMRDPYFIVGPEKSRDWPLSPPLSQPQALPLLAHPLLLSLRRTALSFVGILAALQLAFGFGALCLCFLGSGSGSGRGGVLGFRAHPWHLPTAFGSFDQVLDRGLAGFWGAWWHQTFRFGFEAPGRWLLARRRQRGEKAGGKGKEEGKGSDPTTTDRLLATAFAFLQSGLIHAAGSYSTVAPETKWWQPPLFFALAGAGSALQQWLSRLLLSSLSSPPSRRARRCANLAFALAWLWATGWLLIDDFARCGLWLYEPVPVSLFRALGYGPAGDRRVWRYDADFLPRWHTGKHWWESGIAV</sequence>
<evidence type="ECO:0000256" key="2">
    <source>
        <dbReference type="ARBA" id="ARBA00007282"/>
    </source>
</evidence>
<dbReference type="EMBL" id="JAKJXP020000164">
    <property type="protein sequence ID" value="KAK7740657.1"/>
    <property type="molecule type" value="Genomic_DNA"/>
</dbReference>
<evidence type="ECO:0000256" key="7">
    <source>
        <dbReference type="SAM" id="MobiDB-lite"/>
    </source>
</evidence>
<evidence type="ECO:0000256" key="4">
    <source>
        <dbReference type="ARBA" id="ARBA00022692"/>
    </source>
</evidence>
<feature type="region of interest" description="Disordered" evidence="7">
    <location>
        <begin position="39"/>
        <end position="105"/>
    </location>
</feature>
<comment type="subcellular location">
    <subcellularLocation>
        <location evidence="1">Membrane</location>
        <topology evidence="1">Multi-pass membrane protein</topology>
    </subcellularLocation>
</comment>
<organism evidence="10 11">
    <name type="scientific">Diatrype stigma</name>
    <dbReference type="NCBI Taxonomy" id="117547"/>
    <lineage>
        <taxon>Eukaryota</taxon>
        <taxon>Fungi</taxon>
        <taxon>Dikarya</taxon>
        <taxon>Ascomycota</taxon>
        <taxon>Pezizomycotina</taxon>
        <taxon>Sordariomycetes</taxon>
        <taxon>Xylariomycetidae</taxon>
        <taxon>Xylariales</taxon>
        <taxon>Diatrypaceae</taxon>
        <taxon>Diatrype</taxon>
    </lineage>
</organism>
<gene>
    <name evidence="10" type="ORF">SLS62_011032</name>
</gene>
<feature type="transmembrane region" description="Helical" evidence="8">
    <location>
        <begin position="457"/>
        <end position="474"/>
    </location>
</feature>
<evidence type="ECO:0000256" key="8">
    <source>
        <dbReference type="SAM" id="Phobius"/>
    </source>
</evidence>
<evidence type="ECO:0000313" key="10">
    <source>
        <dbReference type="EMBL" id="KAK7740657.1"/>
    </source>
</evidence>
<dbReference type="PANTHER" id="PTHR31595">
    <property type="entry name" value="LONG-CHAIN-ALCOHOL O-FATTY-ACYLTRANSFERASE 3-RELATED"/>
    <property type="match status" value="1"/>
</dbReference>
<feature type="compositionally biased region" description="Basic and acidic residues" evidence="7">
    <location>
        <begin position="367"/>
        <end position="380"/>
    </location>
</feature>
<feature type="region of interest" description="Disordered" evidence="7">
    <location>
        <begin position="365"/>
        <end position="384"/>
    </location>
</feature>
<comment type="caution">
    <text evidence="10">The sequence shown here is derived from an EMBL/GenBank/DDBJ whole genome shotgun (WGS) entry which is preliminary data.</text>
</comment>
<comment type="similarity">
    <text evidence="2">Belongs to the wax synthase family.</text>
</comment>
<evidence type="ECO:0000256" key="6">
    <source>
        <dbReference type="ARBA" id="ARBA00023136"/>
    </source>
</evidence>
<reference evidence="10 11" key="1">
    <citation type="submission" date="2024-02" db="EMBL/GenBank/DDBJ databases">
        <title>De novo assembly and annotation of 12 fungi associated with fruit tree decline syndrome in Ontario, Canada.</title>
        <authorList>
            <person name="Sulman M."/>
            <person name="Ellouze W."/>
            <person name="Ilyukhin E."/>
        </authorList>
    </citation>
    <scope>NUCLEOTIDE SEQUENCE [LARGE SCALE GENOMIC DNA]</scope>
    <source>
        <strain evidence="10 11">M11/M66-122</strain>
    </source>
</reference>
<dbReference type="AlphaFoldDB" id="A0AAN9U7S6"/>
<dbReference type="GO" id="GO:0006629">
    <property type="term" value="P:lipid metabolic process"/>
    <property type="evidence" value="ECO:0007669"/>
    <property type="project" value="InterPro"/>
</dbReference>
<keyword evidence="3" id="KW-0808">Transferase</keyword>
<accession>A0AAN9U7S6</accession>
<evidence type="ECO:0000259" key="9">
    <source>
        <dbReference type="Pfam" id="PF13813"/>
    </source>
</evidence>
<feature type="domain" description="Wax synthase" evidence="9">
    <location>
        <begin position="322"/>
        <end position="425"/>
    </location>
</feature>
<keyword evidence="4 8" id="KW-0812">Transmembrane</keyword>
<dbReference type="PANTHER" id="PTHR31595:SF67">
    <property type="entry name" value="WAX SYNTHASE DOMAIN-CONTAINING PROTEIN"/>
    <property type="match status" value="1"/>
</dbReference>
<dbReference type="Proteomes" id="UP001320420">
    <property type="component" value="Unassembled WGS sequence"/>
</dbReference>
<proteinExistence type="inferred from homology"/>
<keyword evidence="5 8" id="KW-1133">Transmembrane helix</keyword>
<evidence type="ECO:0000256" key="1">
    <source>
        <dbReference type="ARBA" id="ARBA00004141"/>
    </source>
</evidence>